<name>A0A0L8V436_9BACT</name>
<protein>
    <recommendedName>
        <fullName evidence="3">Bacteriocin</fullName>
    </recommendedName>
</protein>
<evidence type="ECO:0000313" key="2">
    <source>
        <dbReference type="Proteomes" id="UP000036958"/>
    </source>
</evidence>
<sequence>MKTLFANNENNIFDAFEILTKEELNEVKGGTSRDKDLIVEDYD</sequence>
<dbReference type="EMBL" id="LGIA01000194">
    <property type="protein sequence ID" value="KOH43250.1"/>
    <property type="molecule type" value="Genomic_DNA"/>
</dbReference>
<evidence type="ECO:0000313" key="1">
    <source>
        <dbReference type="EMBL" id="KOH43250.1"/>
    </source>
</evidence>
<keyword evidence="2" id="KW-1185">Reference proteome</keyword>
<dbReference type="NCBIfam" id="TIGR01847">
    <property type="entry name" value="bacteriocin_sig"/>
    <property type="match status" value="1"/>
</dbReference>
<dbReference type="Proteomes" id="UP000036958">
    <property type="component" value="Unassembled WGS sequence"/>
</dbReference>
<dbReference type="AlphaFoldDB" id="A0A0L8V436"/>
<evidence type="ECO:0008006" key="3">
    <source>
        <dbReference type="Google" id="ProtNLM"/>
    </source>
</evidence>
<proteinExistence type="predicted"/>
<reference evidence="2" key="1">
    <citation type="submission" date="2015-07" db="EMBL/GenBank/DDBJ databases">
        <title>Genome sequencing of Sunxiuqinia dokdonensis strain SK.</title>
        <authorList>
            <person name="Ahn S."/>
            <person name="Kim B.-C."/>
        </authorList>
    </citation>
    <scope>NUCLEOTIDE SEQUENCE [LARGE SCALE GENOMIC DNA]</scope>
    <source>
        <strain evidence="2">SK</strain>
    </source>
</reference>
<dbReference type="InterPro" id="IPR010133">
    <property type="entry name" value="Bacteriocin_signal_seq"/>
</dbReference>
<accession>A0A0L8V436</accession>
<comment type="caution">
    <text evidence="1">The sequence shown here is derived from an EMBL/GenBank/DDBJ whole genome shotgun (WGS) entry which is preliminary data.</text>
</comment>
<dbReference type="OrthoDB" id="1123020at2"/>
<gene>
    <name evidence="1" type="ORF">NC99_39180</name>
</gene>
<dbReference type="RefSeq" id="WP_157625056.1">
    <property type="nucleotide sequence ID" value="NZ_LGIA01000194.1"/>
</dbReference>
<organism evidence="1 2">
    <name type="scientific">Sunxiuqinia dokdonensis</name>
    <dbReference type="NCBI Taxonomy" id="1409788"/>
    <lineage>
        <taxon>Bacteria</taxon>
        <taxon>Pseudomonadati</taxon>
        <taxon>Bacteroidota</taxon>
        <taxon>Bacteroidia</taxon>
        <taxon>Marinilabiliales</taxon>
        <taxon>Prolixibacteraceae</taxon>
        <taxon>Sunxiuqinia</taxon>
    </lineage>
</organism>